<name>A0ABS7PZW3_9SPHN</name>
<comment type="caution">
    <text evidence="4">The sequence shown here is derived from an EMBL/GenBank/DDBJ whole genome shotgun (WGS) entry which is preliminary data.</text>
</comment>
<feature type="domain" description="Pre-toxin TG" evidence="3">
    <location>
        <begin position="275"/>
        <end position="331"/>
    </location>
</feature>
<protein>
    <submittedName>
        <fullName evidence="4">Pre-toxin TG domain-containing protein</fullName>
    </submittedName>
</protein>
<evidence type="ECO:0000259" key="3">
    <source>
        <dbReference type="Pfam" id="PF14449"/>
    </source>
</evidence>
<dbReference type="RefSeq" id="WP_222992639.1">
    <property type="nucleotide sequence ID" value="NZ_JAINVV010000012.1"/>
</dbReference>
<evidence type="ECO:0000313" key="5">
    <source>
        <dbReference type="Proteomes" id="UP000706039"/>
    </source>
</evidence>
<keyword evidence="2" id="KW-0964">Secreted</keyword>
<keyword evidence="5" id="KW-1185">Reference proteome</keyword>
<reference evidence="4 5" key="1">
    <citation type="submission" date="2021-08" db="EMBL/GenBank/DDBJ databases">
        <authorList>
            <person name="Tuo L."/>
        </authorList>
    </citation>
    <scope>NUCLEOTIDE SEQUENCE [LARGE SCALE GENOMIC DNA]</scope>
    <source>
        <strain evidence="4 5">JCM 31229</strain>
    </source>
</reference>
<dbReference type="Proteomes" id="UP000706039">
    <property type="component" value="Unassembled WGS sequence"/>
</dbReference>
<organism evidence="4 5">
    <name type="scientific">Sphingomonas colocasiae</name>
    <dbReference type="NCBI Taxonomy" id="1848973"/>
    <lineage>
        <taxon>Bacteria</taxon>
        <taxon>Pseudomonadati</taxon>
        <taxon>Pseudomonadota</taxon>
        <taxon>Alphaproteobacteria</taxon>
        <taxon>Sphingomonadales</taxon>
        <taxon>Sphingomonadaceae</taxon>
        <taxon>Sphingomonas</taxon>
    </lineage>
</organism>
<sequence>MKRRDLVASLACSAFLGPGVAFGKPHKWRTDPKTGRQYWDEYVFVPGSSVGSLKGGKIRHWKTKAVYISFETDVNIAAKPQPSGPEIQSESDATAARAAAKTDNPEMVVDTVGYAFGAAGVNAAGTALAYGVASSIAGLGDQAGRIAALQQDIRALQDGLAAQIAEHGDILDRAAAIVAARGTTILNSTSEPSILPVSAFDDILRTTDQTYLFATPDPYLATRLHRIVLALEQSDPATTPNAVADLTRAMVRQADATSAVGNDAEAEAIYAMARNVADLAVGLDPVSGVVRGAYELATGQNMITGAALSQGERAFAAVNLVLLGGFGTIGRGMTATAKIGHILGGARGTAIGKAVVEIIQHWPTKTIEKLMAGYAARMLSSSTEHVALSANKALVPVGPVNGVYARVMSASYAEKLFDGGRLAVDEFAFITDSKAIEGLTKWDEVRRRLSLMDTVNIGEFRKFADDVVVEFKFKLNEPLVYLQSPFGEAGRYGPAFLPGGYTSGGAPEWVVDALAVEKNMIDIGSITIRPLFP</sequence>
<dbReference type="Pfam" id="PF14449">
    <property type="entry name" value="PT-TG"/>
    <property type="match status" value="1"/>
</dbReference>
<gene>
    <name evidence="4" type="ORF">K7G82_24775</name>
</gene>
<dbReference type="InterPro" id="IPR027797">
    <property type="entry name" value="PT-TG_dom"/>
</dbReference>
<accession>A0ABS7PZW3</accession>
<evidence type="ECO:0000256" key="2">
    <source>
        <dbReference type="ARBA" id="ARBA00022525"/>
    </source>
</evidence>
<comment type="subcellular location">
    <subcellularLocation>
        <location evidence="1">Secreted</location>
    </subcellularLocation>
</comment>
<evidence type="ECO:0000256" key="1">
    <source>
        <dbReference type="ARBA" id="ARBA00004613"/>
    </source>
</evidence>
<proteinExistence type="predicted"/>
<dbReference type="EMBL" id="JAINVV010000012">
    <property type="protein sequence ID" value="MBY8825539.1"/>
    <property type="molecule type" value="Genomic_DNA"/>
</dbReference>
<evidence type="ECO:0000313" key="4">
    <source>
        <dbReference type="EMBL" id="MBY8825539.1"/>
    </source>
</evidence>